<evidence type="ECO:0000313" key="4">
    <source>
        <dbReference type="EMBL" id="CAD9509273.1"/>
    </source>
</evidence>
<dbReference type="GO" id="GO:0005524">
    <property type="term" value="F:ATP binding"/>
    <property type="evidence" value="ECO:0007669"/>
    <property type="project" value="UniProtKB-KW"/>
</dbReference>
<evidence type="ECO:0000256" key="2">
    <source>
        <dbReference type="ARBA" id="ARBA00022840"/>
    </source>
</evidence>
<dbReference type="InterPro" id="IPR008271">
    <property type="entry name" value="Ser/Thr_kinase_AS"/>
</dbReference>
<dbReference type="EMBL" id="HBGU01057588">
    <property type="protein sequence ID" value="CAD9509273.1"/>
    <property type="molecule type" value="Transcribed_RNA"/>
</dbReference>
<dbReference type="SUPFAM" id="SSF56112">
    <property type="entry name" value="Protein kinase-like (PK-like)"/>
    <property type="match status" value="1"/>
</dbReference>
<dbReference type="GO" id="GO:0004672">
    <property type="term" value="F:protein kinase activity"/>
    <property type="evidence" value="ECO:0007669"/>
    <property type="project" value="InterPro"/>
</dbReference>
<protein>
    <recommendedName>
        <fullName evidence="3">Protein kinase domain-containing protein</fullName>
    </recommendedName>
</protein>
<dbReference type="PANTHER" id="PTHR24347">
    <property type="entry name" value="SERINE/THREONINE-PROTEIN KINASE"/>
    <property type="match status" value="1"/>
</dbReference>
<dbReference type="PROSITE" id="PS50011">
    <property type="entry name" value="PROTEIN_KINASE_DOM"/>
    <property type="match status" value="1"/>
</dbReference>
<dbReference type="CDD" id="cd05117">
    <property type="entry name" value="STKc_CAMK"/>
    <property type="match status" value="1"/>
</dbReference>
<dbReference type="InterPro" id="IPR011009">
    <property type="entry name" value="Kinase-like_dom_sf"/>
</dbReference>
<name>A0A7S2I5N9_9EUKA</name>
<dbReference type="Gene3D" id="1.10.510.10">
    <property type="entry name" value="Transferase(Phosphotransferase) domain 1"/>
    <property type="match status" value="1"/>
</dbReference>
<accession>A0A7S2I5N9</accession>
<dbReference type="PROSITE" id="PS00108">
    <property type="entry name" value="PROTEIN_KINASE_ST"/>
    <property type="match status" value="1"/>
</dbReference>
<gene>
    <name evidence="4" type="ORF">CBRE1094_LOCUS31314</name>
</gene>
<evidence type="ECO:0000256" key="1">
    <source>
        <dbReference type="ARBA" id="ARBA00022741"/>
    </source>
</evidence>
<feature type="domain" description="Protein kinase" evidence="3">
    <location>
        <begin position="22"/>
        <end position="294"/>
    </location>
</feature>
<dbReference type="Pfam" id="PF00069">
    <property type="entry name" value="Pkinase"/>
    <property type="match status" value="1"/>
</dbReference>
<keyword evidence="1" id="KW-0547">Nucleotide-binding</keyword>
<proteinExistence type="predicted"/>
<dbReference type="SMART" id="SM00220">
    <property type="entry name" value="S_TKc"/>
    <property type="match status" value="1"/>
</dbReference>
<dbReference type="FunFam" id="1.10.510.10:FF:000571">
    <property type="entry name" value="Maternal embryonic leucine zipper kinase"/>
    <property type="match status" value="1"/>
</dbReference>
<keyword evidence="2" id="KW-0067">ATP-binding</keyword>
<sequence length="342" mass="38395">MGLFGKNAKSFLLDKGYEKEGGERAVPLGTGNFAEVYKAKRKTTIKWDHGNGNEGTLNEGEYVAIKIIDKSKVEDMNDITREIDIMKKVKHENIIQLYECLDEPKRMNLVMELVTGGELFDRIVSKGNYSEKDAATTIVTLCSALHHLHERKIVHRDLKPENILYKDTSDDSPIKLADFGLAREIAPGGAMMKTACGTPGYVAPEILKNEGYDSPAVDMWSVGVILYILLCGFPPFYEEELPALFDSILHARYDFPSPWWDTISPGGKTLVKELLELKIDKRLDAKTTMQHDFCKTASDKSLSDAQKALKKFQANRRLRKAALGVIAQQRLEKALAELRMAK</sequence>
<dbReference type="AlphaFoldDB" id="A0A7S2I5N9"/>
<reference evidence="4" key="1">
    <citation type="submission" date="2021-01" db="EMBL/GenBank/DDBJ databases">
        <authorList>
            <person name="Corre E."/>
            <person name="Pelletier E."/>
            <person name="Niang G."/>
            <person name="Scheremetjew M."/>
            <person name="Finn R."/>
            <person name="Kale V."/>
            <person name="Holt S."/>
            <person name="Cochrane G."/>
            <person name="Meng A."/>
            <person name="Brown T."/>
            <person name="Cohen L."/>
        </authorList>
    </citation>
    <scope>NUCLEOTIDE SEQUENCE</scope>
    <source>
        <strain evidence="4">UTEX LB 985</strain>
    </source>
</reference>
<dbReference type="InterPro" id="IPR000719">
    <property type="entry name" value="Prot_kinase_dom"/>
</dbReference>
<evidence type="ECO:0000259" key="3">
    <source>
        <dbReference type="PROSITE" id="PS50011"/>
    </source>
</evidence>
<organism evidence="4">
    <name type="scientific">Haptolina brevifila</name>
    <dbReference type="NCBI Taxonomy" id="156173"/>
    <lineage>
        <taxon>Eukaryota</taxon>
        <taxon>Haptista</taxon>
        <taxon>Haptophyta</taxon>
        <taxon>Prymnesiophyceae</taxon>
        <taxon>Prymnesiales</taxon>
        <taxon>Prymnesiaceae</taxon>
        <taxon>Haptolina</taxon>
    </lineage>
</organism>